<reference evidence="7" key="1">
    <citation type="submission" date="2021-01" db="EMBL/GenBank/DDBJ databases">
        <authorList>
            <person name="Eckstrom K.M.E."/>
        </authorList>
    </citation>
    <scope>NUCLEOTIDE SEQUENCE</scope>
    <source>
        <strain evidence="7">UVCC 0001</strain>
    </source>
</reference>
<name>A0AAD9MMQ5_PROWI</name>
<keyword evidence="4" id="KW-0689">Ribosomal protein</keyword>
<dbReference type="GO" id="GO:0006412">
    <property type="term" value="P:translation"/>
    <property type="evidence" value="ECO:0007669"/>
    <property type="project" value="InterPro"/>
</dbReference>
<dbReference type="AlphaFoldDB" id="A0AAD9MMQ5"/>
<comment type="caution">
    <text evidence="7">The sequence shown here is derived from an EMBL/GenBank/DDBJ whole genome shotgun (WGS) entry which is preliminary data.</text>
</comment>
<evidence type="ECO:0000256" key="2">
    <source>
        <dbReference type="ARBA" id="ARBA00022730"/>
    </source>
</evidence>
<gene>
    <name evidence="7" type="ORF">QBZ16_002393</name>
</gene>
<dbReference type="PANTHER" id="PTHR21349:SF0">
    <property type="entry name" value="LARGE RIBOSOMAL SUBUNIT PROTEIN BL21M"/>
    <property type="match status" value="1"/>
</dbReference>
<evidence type="ECO:0000256" key="4">
    <source>
        <dbReference type="ARBA" id="ARBA00022980"/>
    </source>
</evidence>
<dbReference type="Proteomes" id="UP001255856">
    <property type="component" value="Unassembled WGS sequence"/>
</dbReference>
<dbReference type="InterPro" id="IPR028909">
    <property type="entry name" value="bL21-like"/>
</dbReference>
<evidence type="ECO:0000256" key="1">
    <source>
        <dbReference type="ARBA" id="ARBA00008563"/>
    </source>
</evidence>
<organism evidence="7 8">
    <name type="scientific">Prototheca wickerhamii</name>
    <dbReference type="NCBI Taxonomy" id="3111"/>
    <lineage>
        <taxon>Eukaryota</taxon>
        <taxon>Viridiplantae</taxon>
        <taxon>Chlorophyta</taxon>
        <taxon>core chlorophytes</taxon>
        <taxon>Trebouxiophyceae</taxon>
        <taxon>Chlorellales</taxon>
        <taxon>Chlorellaceae</taxon>
        <taxon>Prototheca</taxon>
    </lineage>
</organism>
<evidence type="ECO:0000256" key="5">
    <source>
        <dbReference type="ARBA" id="ARBA00023274"/>
    </source>
</evidence>
<dbReference type="InterPro" id="IPR018258">
    <property type="entry name" value="Ribosomal_bL21_CS"/>
</dbReference>
<keyword evidence="5" id="KW-0687">Ribonucleoprotein</keyword>
<dbReference type="PROSITE" id="PS01169">
    <property type="entry name" value="RIBOSOMAL_L21"/>
    <property type="match status" value="1"/>
</dbReference>
<dbReference type="InterPro" id="IPR001787">
    <property type="entry name" value="Ribosomal_bL21"/>
</dbReference>
<proteinExistence type="inferred from homology"/>
<dbReference type="GO" id="GO:0005737">
    <property type="term" value="C:cytoplasm"/>
    <property type="evidence" value="ECO:0007669"/>
    <property type="project" value="UniProtKB-ARBA"/>
</dbReference>
<evidence type="ECO:0000313" key="7">
    <source>
        <dbReference type="EMBL" id="KAK2079998.1"/>
    </source>
</evidence>
<protein>
    <recommendedName>
        <fullName evidence="6">Large ribosomal subunit protein bL21m</fullName>
    </recommendedName>
</protein>
<comment type="similarity">
    <text evidence="1">Belongs to the bacterial ribosomal protein bL21 family.</text>
</comment>
<evidence type="ECO:0000256" key="3">
    <source>
        <dbReference type="ARBA" id="ARBA00022884"/>
    </source>
</evidence>
<dbReference type="GO" id="GO:0003735">
    <property type="term" value="F:structural constituent of ribosome"/>
    <property type="evidence" value="ECO:0007669"/>
    <property type="project" value="InterPro"/>
</dbReference>
<evidence type="ECO:0000256" key="6">
    <source>
        <dbReference type="ARBA" id="ARBA00044129"/>
    </source>
</evidence>
<dbReference type="EMBL" id="JASFZW010000002">
    <property type="protein sequence ID" value="KAK2079998.1"/>
    <property type="molecule type" value="Genomic_DNA"/>
</dbReference>
<sequence>MAAQRLCAAFQRGLAPLASTRTLFSSAQLRTVQSVAETPNTATTSTPSSSPGPLFTLLSERITGPHTVPLKPVFAVVELAGTQYKVTPNDTIVTEKLSGVDVSEIISLDRVLLAGTASETIIGRPTVPGITVTAAVEEQFLDGKVLIFKKRRRKNSRRLNGHRQPLTMLRILDIQGVESA</sequence>
<keyword evidence="8" id="KW-1185">Reference proteome</keyword>
<dbReference type="NCBIfam" id="TIGR00061">
    <property type="entry name" value="L21"/>
    <property type="match status" value="1"/>
</dbReference>
<dbReference type="InterPro" id="IPR036164">
    <property type="entry name" value="bL21-like_sf"/>
</dbReference>
<keyword evidence="2" id="KW-0699">rRNA-binding</keyword>
<dbReference type="GO" id="GO:0019843">
    <property type="term" value="F:rRNA binding"/>
    <property type="evidence" value="ECO:0007669"/>
    <property type="project" value="UniProtKB-KW"/>
</dbReference>
<dbReference type="SUPFAM" id="SSF141091">
    <property type="entry name" value="L21p-like"/>
    <property type="match status" value="1"/>
</dbReference>
<dbReference type="PANTHER" id="PTHR21349">
    <property type="entry name" value="50S RIBOSOMAL PROTEIN L21"/>
    <property type="match status" value="1"/>
</dbReference>
<dbReference type="GO" id="GO:0005840">
    <property type="term" value="C:ribosome"/>
    <property type="evidence" value="ECO:0007669"/>
    <property type="project" value="UniProtKB-KW"/>
</dbReference>
<keyword evidence="3" id="KW-0694">RNA-binding</keyword>
<evidence type="ECO:0000313" key="8">
    <source>
        <dbReference type="Proteomes" id="UP001255856"/>
    </source>
</evidence>
<dbReference type="GO" id="GO:1990904">
    <property type="term" value="C:ribonucleoprotein complex"/>
    <property type="evidence" value="ECO:0007669"/>
    <property type="project" value="UniProtKB-KW"/>
</dbReference>
<dbReference type="HAMAP" id="MF_01363">
    <property type="entry name" value="Ribosomal_bL21"/>
    <property type="match status" value="1"/>
</dbReference>
<dbReference type="Pfam" id="PF00829">
    <property type="entry name" value="Ribosomal_L21p"/>
    <property type="match status" value="1"/>
</dbReference>
<accession>A0AAD9MMQ5</accession>